<dbReference type="EMBL" id="GBXM01038439">
    <property type="protein sequence ID" value="JAH70138.1"/>
    <property type="molecule type" value="Transcribed_RNA"/>
</dbReference>
<protein>
    <submittedName>
        <fullName evidence="1">Uncharacterized protein</fullName>
    </submittedName>
</protein>
<reference evidence="1" key="1">
    <citation type="submission" date="2014-11" db="EMBL/GenBank/DDBJ databases">
        <authorList>
            <person name="Amaro Gonzalez C."/>
        </authorList>
    </citation>
    <scope>NUCLEOTIDE SEQUENCE</scope>
</reference>
<name>A0A0E9UYR7_ANGAN</name>
<dbReference type="AlphaFoldDB" id="A0A0E9UYR7"/>
<proteinExistence type="predicted"/>
<accession>A0A0E9UYR7</accession>
<sequence length="44" mass="5128">MAVPHLGIKPAISDSLVIMHQITNHQRNDDFLKLFLKIRLEWST</sequence>
<organism evidence="1">
    <name type="scientific">Anguilla anguilla</name>
    <name type="common">European freshwater eel</name>
    <name type="synonym">Muraena anguilla</name>
    <dbReference type="NCBI Taxonomy" id="7936"/>
    <lineage>
        <taxon>Eukaryota</taxon>
        <taxon>Metazoa</taxon>
        <taxon>Chordata</taxon>
        <taxon>Craniata</taxon>
        <taxon>Vertebrata</taxon>
        <taxon>Euteleostomi</taxon>
        <taxon>Actinopterygii</taxon>
        <taxon>Neopterygii</taxon>
        <taxon>Teleostei</taxon>
        <taxon>Anguilliformes</taxon>
        <taxon>Anguillidae</taxon>
        <taxon>Anguilla</taxon>
    </lineage>
</organism>
<evidence type="ECO:0000313" key="1">
    <source>
        <dbReference type="EMBL" id="JAH70138.1"/>
    </source>
</evidence>
<reference evidence="1" key="2">
    <citation type="journal article" date="2015" name="Fish Shellfish Immunol.">
        <title>Early steps in the European eel (Anguilla anguilla)-Vibrio vulnificus interaction in the gills: Role of the RtxA13 toxin.</title>
        <authorList>
            <person name="Callol A."/>
            <person name="Pajuelo D."/>
            <person name="Ebbesson L."/>
            <person name="Teles M."/>
            <person name="MacKenzie S."/>
            <person name="Amaro C."/>
        </authorList>
    </citation>
    <scope>NUCLEOTIDE SEQUENCE</scope>
</reference>